<keyword evidence="2" id="KW-0238">DNA-binding</keyword>
<keyword evidence="1" id="KW-0805">Transcription regulation</keyword>
<name>A0A8J2VL97_9RHOB</name>
<dbReference type="InterPro" id="IPR036390">
    <property type="entry name" value="WH_DNA-bd_sf"/>
</dbReference>
<dbReference type="PRINTS" id="PR00035">
    <property type="entry name" value="HTHGNTR"/>
</dbReference>
<dbReference type="PROSITE" id="PS50949">
    <property type="entry name" value="HTH_GNTR"/>
    <property type="match status" value="1"/>
</dbReference>
<dbReference type="AlphaFoldDB" id="A0A8J2VL97"/>
<dbReference type="InterPro" id="IPR050679">
    <property type="entry name" value="Bact_HTH_transcr_reg"/>
</dbReference>
<dbReference type="RefSeq" id="WP_188408167.1">
    <property type="nucleotide sequence ID" value="NZ_BMCP01000001.1"/>
</dbReference>
<dbReference type="SUPFAM" id="SSF46785">
    <property type="entry name" value="Winged helix' DNA-binding domain"/>
    <property type="match status" value="1"/>
</dbReference>
<dbReference type="InterPro" id="IPR028978">
    <property type="entry name" value="Chorismate_lyase_/UTRA_dom_sf"/>
</dbReference>
<evidence type="ECO:0000259" key="4">
    <source>
        <dbReference type="PROSITE" id="PS50949"/>
    </source>
</evidence>
<evidence type="ECO:0000256" key="1">
    <source>
        <dbReference type="ARBA" id="ARBA00023015"/>
    </source>
</evidence>
<evidence type="ECO:0000256" key="3">
    <source>
        <dbReference type="ARBA" id="ARBA00023163"/>
    </source>
</evidence>
<dbReference type="Gene3D" id="1.10.10.10">
    <property type="entry name" value="Winged helix-like DNA-binding domain superfamily/Winged helix DNA-binding domain"/>
    <property type="match status" value="1"/>
</dbReference>
<dbReference type="InterPro" id="IPR000524">
    <property type="entry name" value="Tscrpt_reg_HTH_GntR"/>
</dbReference>
<dbReference type="Pfam" id="PF07702">
    <property type="entry name" value="UTRA"/>
    <property type="match status" value="1"/>
</dbReference>
<dbReference type="Gene3D" id="3.40.1410.10">
    <property type="entry name" value="Chorismate lyase-like"/>
    <property type="match status" value="1"/>
</dbReference>
<dbReference type="InterPro" id="IPR011663">
    <property type="entry name" value="UTRA"/>
</dbReference>
<comment type="caution">
    <text evidence="5">The sequence shown here is derived from an EMBL/GenBank/DDBJ whole genome shotgun (WGS) entry which is preliminary data.</text>
</comment>
<evidence type="ECO:0000256" key="2">
    <source>
        <dbReference type="ARBA" id="ARBA00023125"/>
    </source>
</evidence>
<reference evidence="5" key="1">
    <citation type="journal article" date="2014" name="Int. J. Syst. Evol. Microbiol.">
        <title>Complete genome sequence of Corynebacterium casei LMG S-19264T (=DSM 44701T), isolated from a smear-ripened cheese.</title>
        <authorList>
            <consortium name="US DOE Joint Genome Institute (JGI-PGF)"/>
            <person name="Walter F."/>
            <person name="Albersmeier A."/>
            <person name="Kalinowski J."/>
            <person name="Ruckert C."/>
        </authorList>
    </citation>
    <scope>NUCLEOTIDE SEQUENCE</scope>
    <source>
        <strain evidence="5">CCM 7684</strain>
    </source>
</reference>
<organism evidence="5 6">
    <name type="scientific">Agaricicola taiwanensis</name>
    <dbReference type="NCBI Taxonomy" id="591372"/>
    <lineage>
        <taxon>Bacteria</taxon>
        <taxon>Pseudomonadati</taxon>
        <taxon>Pseudomonadota</taxon>
        <taxon>Alphaproteobacteria</taxon>
        <taxon>Rhodobacterales</taxon>
        <taxon>Paracoccaceae</taxon>
        <taxon>Agaricicola</taxon>
    </lineage>
</organism>
<gene>
    <name evidence="5" type="ORF">GCM10007276_05520</name>
</gene>
<keyword evidence="3" id="KW-0804">Transcription</keyword>
<dbReference type="GO" id="GO:0003700">
    <property type="term" value="F:DNA-binding transcription factor activity"/>
    <property type="evidence" value="ECO:0007669"/>
    <property type="project" value="InterPro"/>
</dbReference>
<reference evidence="5" key="2">
    <citation type="submission" date="2020-09" db="EMBL/GenBank/DDBJ databases">
        <authorList>
            <person name="Sun Q."/>
            <person name="Sedlacek I."/>
        </authorList>
    </citation>
    <scope>NUCLEOTIDE SEQUENCE</scope>
    <source>
        <strain evidence="5">CCM 7684</strain>
    </source>
</reference>
<sequence length="245" mass="27033">MKMPVPKYFVVRSILEARLERDYSVGDKIPTELELCREFEVSRITIQQALSLLESDGLIKREQGRGTFYTRPPTRRQDAKPNQLLQSLLRNQPNGFARLISARMTTASARIAERLRVEKGSRVAAVDRVGFIDGDPVIFITAYMPGDVGAELLKDEAALTRSTLGSLVQSAAGIRISSVVQTIAATLADPGFAGHLGLELGAPVLEGERTYYDEDGRPVIFSDAFYRADRHRFVVDLNGAVPDPL</sequence>
<evidence type="ECO:0000313" key="5">
    <source>
        <dbReference type="EMBL" id="GGE31230.1"/>
    </source>
</evidence>
<dbReference type="CDD" id="cd07377">
    <property type="entry name" value="WHTH_GntR"/>
    <property type="match status" value="1"/>
</dbReference>
<dbReference type="Proteomes" id="UP000602745">
    <property type="component" value="Unassembled WGS sequence"/>
</dbReference>
<dbReference type="InterPro" id="IPR036388">
    <property type="entry name" value="WH-like_DNA-bd_sf"/>
</dbReference>
<dbReference type="PANTHER" id="PTHR44846">
    <property type="entry name" value="MANNOSYL-D-GLYCERATE TRANSPORT/METABOLISM SYSTEM REPRESSOR MNGR-RELATED"/>
    <property type="match status" value="1"/>
</dbReference>
<dbReference type="SMART" id="SM00866">
    <property type="entry name" value="UTRA"/>
    <property type="match status" value="1"/>
</dbReference>
<dbReference type="PANTHER" id="PTHR44846:SF1">
    <property type="entry name" value="MANNOSYL-D-GLYCERATE TRANSPORT_METABOLISM SYSTEM REPRESSOR MNGR-RELATED"/>
    <property type="match status" value="1"/>
</dbReference>
<proteinExistence type="predicted"/>
<keyword evidence="6" id="KW-1185">Reference proteome</keyword>
<dbReference type="GO" id="GO:0045892">
    <property type="term" value="P:negative regulation of DNA-templated transcription"/>
    <property type="evidence" value="ECO:0007669"/>
    <property type="project" value="TreeGrafter"/>
</dbReference>
<dbReference type="EMBL" id="BMCP01000001">
    <property type="protein sequence ID" value="GGE31230.1"/>
    <property type="molecule type" value="Genomic_DNA"/>
</dbReference>
<accession>A0A8J2VL97</accession>
<evidence type="ECO:0000313" key="6">
    <source>
        <dbReference type="Proteomes" id="UP000602745"/>
    </source>
</evidence>
<dbReference type="SUPFAM" id="SSF64288">
    <property type="entry name" value="Chorismate lyase-like"/>
    <property type="match status" value="1"/>
</dbReference>
<dbReference type="Pfam" id="PF00392">
    <property type="entry name" value="GntR"/>
    <property type="match status" value="1"/>
</dbReference>
<feature type="domain" description="HTH gntR-type" evidence="4">
    <location>
        <begin position="5"/>
        <end position="72"/>
    </location>
</feature>
<dbReference type="GO" id="GO:0003677">
    <property type="term" value="F:DNA binding"/>
    <property type="evidence" value="ECO:0007669"/>
    <property type="project" value="UniProtKB-KW"/>
</dbReference>
<protein>
    <submittedName>
        <fullName evidence="5">Phosphonate metabolism transcriptional regulator PhnF</fullName>
    </submittedName>
</protein>
<dbReference type="SMART" id="SM00345">
    <property type="entry name" value="HTH_GNTR"/>
    <property type="match status" value="1"/>
</dbReference>